<dbReference type="AlphaFoldDB" id="A0A0D2ANS9"/>
<evidence type="ECO:0000313" key="2">
    <source>
        <dbReference type="EMBL" id="KIW41586.1"/>
    </source>
</evidence>
<dbReference type="OrthoDB" id="497927at2759"/>
<dbReference type="Pfam" id="PF00294">
    <property type="entry name" value="PfkB"/>
    <property type="match status" value="1"/>
</dbReference>
<dbReference type="EMBL" id="KN847337">
    <property type="protein sequence ID" value="KIW41585.1"/>
    <property type="molecule type" value="Genomic_DNA"/>
</dbReference>
<dbReference type="STRING" id="215243.A0A0D2ANS9"/>
<dbReference type="PANTHER" id="PTHR47098">
    <property type="entry name" value="PROTEIN MAK32"/>
    <property type="match status" value="1"/>
</dbReference>
<dbReference type="EMBL" id="KN847337">
    <property type="protein sequence ID" value="KIW41586.1"/>
    <property type="molecule type" value="Genomic_DNA"/>
</dbReference>
<dbReference type="RefSeq" id="XP_016261802.1">
    <property type="nucleotide sequence ID" value="XM_016408322.1"/>
</dbReference>
<name>A0A0D2ANS9_9EURO</name>
<gene>
    <name evidence="2" type="ORF">PV06_07133</name>
</gene>
<dbReference type="VEuPathDB" id="FungiDB:PV06_07133"/>
<dbReference type="PANTHER" id="PTHR47098:SF2">
    <property type="entry name" value="PROTEIN MAK32"/>
    <property type="match status" value="1"/>
</dbReference>
<feature type="domain" description="Carbohydrate kinase PfkB" evidence="1">
    <location>
        <begin position="170"/>
        <end position="282"/>
    </location>
</feature>
<dbReference type="InterPro" id="IPR029056">
    <property type="entry name" value="Ribokinase-like"/>
</dbReference>
<sequence>MATMQDRMAFCTFGMFIIDQIEYLNASRAPVQKILGGAGTYAALGARLAAGRKNSHAVSWIVDMGSDFPSEFRALIDTWRTSCIFRLDMGRLSTTAWNGYGPNEFRAFKYLTPKLRLDEDSLSDEQALAESFHMVCSPERCVSIIRGILARRKKLGPDEPRPVFVWEPVPDQCTPRELEKVLEAIEHVDVISPNADEFAALFTGSPEQDSKQKMVEKLLGRSEEKPSDTLLVIREGAQGCTAYQRSETLLHLKASHQSAENVVDPTGGGNTFLGALAVALTDRVLPSEQYLVESGFVGDSRLQRVLLALVHATVAAGYAIEQVGMPTLTDVEQDAWNGHAYQKRFTSYLAREKSYIADQLKQWQSIKP</sequence>
<dbReference type="Gene3D" id="3.40.1190.20">
    <property type="match status" value="1"/>
</dbReference>
<dbReference type="Proteomes" id="UP000053342">
    <property type="component" value="Unassembled WGS sequence"/>
</dbReference>
<evidence type="ECO:0000259" key="1">
    <source>
        <dbReference type="Pfam" id="PF00294"/>
    </source>
</evidence>
<dbReference type="GeneID" id="27359207"/>
<accession>A0A0D2ANS9</accession>
<proteinExistence type="predicted"/>
<organism evidence="2 3">
    <name type="scientific">Exophiala oligosperma</name>
    <dbReference type="NCBI Taxonomy" id="215243"/>
    <lineage>
        <taxon>Eukaryota</taxon>
        <taxon>Fungi</taxon>
        <taxon>Dikarya</taxon>
        <taxon>Ascomycota</taxon>
        <taxon>Pezizomycotina</taxon>
        <taxon>Eurotiomycetes</taxon>
        <taxon>Chaetothyriomycetidae</taxon>
        <taxon>Chaetothyriales</taxon>
        <taxon>Herpotrichiellaceae</taxon>
        <taxon>Exophiala</taxon>
    </lineage>
</organism>
<evidence type="ECO:0000313" key="3">
    <source>
        <dbReference type="Proteomes" id="UP000053342"/>
    </source>
</evidence>
<dbReference type="SUPFAM" id="SSF53613">
    <property type="entry name" value="Ribokinase-like"/>
    <property type="match status" value="1"/>
</dbReference>
<dbReference type="RefSeq" id="XP_016261801.1">
    <property type="nucleotide sequence ID" value="XM_016408321.1"/>
</dbReference>
<keyword evidence="3" id="KW-1185">Reference proteome</keyword>
<dbReference type="HOGENOM" id="CLU_032834_0_0_1"/>
<dbReference type="InterPro" id="IPR011611">
    <property type="entry name" value="PfkB_dom"/>
</dbReference>
<reference evidence="2 3" key="1">
    <citation type="submission" date="2015-01" db="EMBL/GenBank/DDBJ databases">
        <title>The Genome Sequence of Exophiala oligosperma CBS72588.</title>
        <authorList>
            <consortium name="The Broad Institute Genomics Platform"/>
            <person name="Cuomo C."/>
            <person name="de Hoog S."/>
            <person name="Gorbushina A."/>
            <person name="Stielow B."/>
            <person name="Teixiera M."/>
            <person name="Abouelleil A."/>
            <person name="Chapman S.B."/>
            <person name="Priest M."/>
            <person name="Young S.K."/>
            <person name="Wortman J."/>
            <person name="Nusbaum C."/>
            <person name="Birren B."/>
        </authorList>
    </citation>
    <scope>NUCLEOTIDE SEQUENCE [LARGE SCALE GENOMIC DNA]</scope>
    <source>
        <strain evidence="2 3">CBS 72588</strain>
    </source>
</reference>
<protein>
    <recommendedName>
        <fullName evidence="1">Carbohydrate kinase PfkB domain-containing protein</fullName>
    </recommendedName>
</protein>